<dbReference type="GeneID" id="24100977"/>
<dbReference type="AlphaFoldDB" id="J4ICA4"/>
<organism evidence="1 2">
    <name type="scientific">Fibroporia radiculosa</name>
    <dbReference type="NCBI Taxonomy" id="599839"/>
    <lineage>
        <taxon>Eukaryota</taxon>
        <taxon>Fungi</taxon>
        <taxon>Dikarya</taxon>
        <taxon>Basidiomycota</taxon>
        <taxon>Agaricomycotina</taxon>
        <taxon>Agaricomycetes</taxon>
        <taxon>Polyporales</taxon>
        <taxon>Fibroporiaceae</taxon>
        <taxon>Fibroporia</taxon>
    </lineage>
</organism>
<keyword evidence="2" id="KW-1185">Reference proteome</keyword>
<accession>J4ICA4</accession>
<proteinExistence type="predicted"/>
<dbReference type="RefSeq" id="XP_012185349.1">
    <property type="nucleotide sequence ID" value="XM_012329959.1"/>
</dbReference>
<dbReference type="Proteomes" id="UP000006352">
    <property type="component" value="Unassembled WGS sequence"/>
</dbReference>
<dbReference type="OrthoDB" id="2873112at2759"/>
<sequence>MSSGSVVGVGSTPSIFRGLLQDAGYTYANYEQYSKYKSLPNAPNATALALFGHDDGLASAEAINKLLDDKVILLLFAPSTEVAQALKDAAKTVLDIPKIKLDEGVAIVAYKMVGLDLIHLIPGFSITRLTQKDVRSPEAIATRDKRITIRDVKDPSMTFERKLKYAIGLIAKSVAHASDEASLASIRATSVNLTPPSDTSFVSNTSFSIQLSWYSEESPWSDESSGWSVLPESKWQWWDLSWTVYLYTYATNNTPNPNSGFASGGGVVYTIATYGGSCVRWSGGSPRWFGPWGGNGTSETEYWFLDEFAIQAEDTTGLMTCYRQQPSGGSHSGTTFTYNIDFSQTLNLFKNSGKTPFQWQASYGDSYTRDRFMETPVQSDLYTFTSWIDYNDYYDRYNGGLSSDQWWNHGVFDWSDGDYKTVKVLPNDNFPIHGLNMWTSNVGRTNIRFASGIEPLGFKSNTAWGQGHFVYAPLWGDDYLDVPLDLTFGG</sequence>
<evidence type="ECO:0000313" key="1">
    <source>
        <dbReference type="EMBL" id="CCM06066.1"/>
    </source>
</evidence>
<name>J4ICA4_9APHY</name>
<protein>
    <submittedName>
        <fullName evidence="1">Uncharacterized protein</fullName>
    </submittedName>
</protein>
<gene>
    <name evidence="1" type="ORF">FIBRA_08313</name>
</gene>
<dbReference type="HOGENOM" id="CLU_571224_0_0_1"/>
<reference evidence="1 2" key="1">
    <citation type="journal article" date="2012" name="Appl. Environ. Microbiol.">
        <title>Short-read sequencing for genomic analysis of the brown rot fungus Fibroporia radiculosa.</title>
        <authorList>
            <person name="Tang J.D."/>
            <person name="Perkins A.D."/>
            <person name="Sonstegard T.S."/>
            <person name="Schroeder S.G."/>
            <person name="Burgess S.C."/>
            <person name="Diehl S.V."/>
        </authorList>
    </citation>
    <scope>NUCLEOTIDE SEQUENCE [LARGE SCALE GENOMIC DNA]</scope>
    <source>
        <strain evidence="1 2">TFFH 294</strain>
    </source>
</reference>
<dbReference type="EMBL" id="HE797222">
    <property type="protein sequence ID" value="CCM06066.1"/>
    <property type="molecule type" value="Genomic_DNA"/>
</dbReference>
<dbReference type="InParanoid" id="J4ICA4"/>
<evidence type="ECO:0000313" key="2">
    <source>
        <dbReference type="Proteomes" id="UP000006352"/>
    </source>
</evidence>